<evidence type="ECO:0000256" key="3">
    <source>
        <dbReference type="ARBA" id="ARBA00022692"/>
    </source>
</evidence>
<keyword evidence="3 9" id="KW-0812">Transmembrane</keyword>
<proteinExistence type="predicted"/>
<feature type="binding site" evidence="8">
    <location>
        <position position="286"/>
    </location>
    <ligand>
        <name>Mn(2+)</name>
        <dbReference type="ChEBI" id="CHEBI:29035"/>
    </ligand>
</feature>
<name>A0AAN5AJN0_9BACT</name>
<feature type="binding site" evidence="8">
    <location>
        <position position="498"/>
    </location>
    <ligand>
        <name>Mn(2+)</name>
        <dbReference type="ChEBI" id="CHEBI:29035"/>
    </ligand>
</feature>
<feature type="transmembrane region" description="Helical" evidence="9">
    <location>
        <begin position="64"/>
        <end position="83"/>
    </location>
</feature>
<dbReference type="AlphaFoldDB" id="A0AAN5AJN0"/>
<evidence type="ECO:0000256" key="2">
    <source>
        <dbReference type="ARBA" id="ARBA00022475"/>
    </source>
</evidence>
<evidence type="ECO:0000256" key="9">
    <source>
        <dbReference type="SAM" id="Phobius"/>
    </source>
</evidence>
<dbReference type="Gene3D" id="3.40.720.10">
    <property type="entry name" value="Alkaline Phosphatase, subunit A"/>
    <property type="match status" value="1"/>
</dbReference>
<keyword evidence="7" id="KW-0464">Manganese</keyword>
<gene>
    <name evidence="11" type="ORF">PEDI_15840</name>
</gene>
<feature type="transmembrane region" description="Helical" evidence="9">
    <location>
        <begin position="92"/>
        <end position="114"/>
    </location>
</feature>
<comment type="caution">
    <text evidence="11">The sequence shown here is derived from an EMBL/GenBank/DDBJ whole genome shotgun (WGS) entry which is preliminary data.</text>
</comment>
<evidence type="ECO:0000256" key="7">
    <source>
        <dbReference type="PIRSR" id="PIRSR005091-2"/>
    </source>
</evidence>
<evidence type="ECO:0000256" key="5">
    <source>
        <dbReference type="ARBA" id="ARBA00023136"/>
    </source>
</evidence>
<dbReference type="InterPro" id="IPR012160">
    <property type="entry name" value="LtaS-like"/>
</dbReference>
<feature type="transmembrane region" description="Helical" evidence="9">
    <location>
        <begin position="134"/>
        <end position="156"/>
    </location>
</feature>
<dbReference type="PANTHER" id="PTHR47371">
    <property type="entry name" value="LIPOTEICHOIC ACID SYNTHASE"/>
    <property type="match status" value="1"/>
</dbReference>
<sequence>MDQLRKNLFQSNIVFTLQLFLFWVLFFGLCRSIFILHNWDAFETVPNDEIFKSFWKALPLDASASGYLIIIPTVLGLFMNLFAGEGTIKKFLLFYHLFLIGLISLMCSAELSLFDEWQSRLNYRVLDYLANPGLIIDSLSSGIIITTSLYFCLLYFSGRWVFHQLIKRKARISKIAWPWALSSFLVAGFIIASAMRGGLLRAIPISQSDVYFSQNAIVNTATINGPWGFFQSIENNAQTSSRNRFSHYLKPEEANEIFHSLVDIPKDTTIYLFQQDRPNIVFFLLESFTSDLIEPLGGFPEVSPNLNEIIKEGYTFSNCITSASRTDQGISATQSGYPAQPMTSIIGQLSKHKNLPSITQELKKENYFSAFYYGGQLSYVNIKAWLYTSGWDHIVDQANLKEYPNKGGLGYHEEVYFQKFLEDVDQYPKDQPFYTLLLSISTHQPYDQKSLRNFQYGKDRNQILDAAHYTDHQIGKLLEAAREKDWYDNTIFVFLADHSGITPRHWPLDSYQHRLIPWIFYGEPLKREFRGKMNEQLVSQVDVTQTLLKQLKIDSDRYPFSKNVMNPYSPQYAYFSSQEHIGWACPEDYLVYDFRTNRITYQKTTQDSIASRSQNYLKSYIIKLKDDYLNR</sequence>
<organism evidence="11 12">
    <name type="scientific">Persicobacter diffluens</name>
    <dbReference type="NCBI Taxonomy" id="981"/>
    <lineage>
        <taxon>Bacteria</taxon>
        <taxon>Pseudomonadati</taxon>
        <taxon>Bacteroidota</taxon>
        <taxon>Cytophagia</taxon>
        <taxon>Cytophagales</taxon>
        <taxon>Persicobacteraceae</taxon>
        <taxon>Persicobacter</taxon>
    </lineage>
</organism>
<dbReference type="SUPFAM" id="SSF53649">
    <property type="entry name" value="Alkaline phosphatase-like"/>
    <property type="match status" value="1"/>
</dbReference>
<keyword evidence="4 9" id="KW-1133">Transmembrane helix</keyword>
<dbReference type="InterPro" id="IPR050448">
    <property type="entry name" value="OpgB/LTA_synthase_biosynth"/>
</dbReference>
<evidence type="ECO:0000256" key="4">
    <source>
        <dbReference type="ARBA" id="ARBA00022989"/>
    </source>
</evidence>
<feature type="transmembrane region" description="Helical" evidence="9">
    <location>
        <begin position="12"/>
        <end position="36"/>
    </location>
</feature>
<dbReference type="InterPro" id="IPR017850">
    <property type="entry name" value="Alkaline_phosphatase_core_sf"/>
</dbReference>
<feature type="transmembrane region" description="Helical" evidence="9">
    <location>
        <begin position="176"/>
        <end position="195"/>
    </location>
</feature>
<dbReference type="GO" id="GO:0046872">
    <property type="term" value="F:metal ion binding"/>
    <property type="evidence" value="ECO:0007669"/>
    <property type="project" value="UniProtKB-KW"/>
</dbReference>
<evidence type="ECO:0000313" key="12">
    <source>
        <dbReference type="Proteomes" id="UP001310022"/>
    </source>
</evidence>
<evidence type="ECO:0000259" key="10">
    <source>
        <dbReference type="Pfam" id="PF00884"/>
    </source>
</evidence>
<feature type="active site" evidence="6">
    <location>
        <position position="326"/>
    </location>
</feature>
<feature type="binding site" evidence="8">
    <location>
        <position position="497"/>
    </location>
    <ligand>
        <name>Mn(2+)</name>
        <dbReference type="ChEBI" id="CHEBI:29035"/>
    </ligand>
</feature>
<feature type="binding site" evidence="7">
    <location>
        <position position="443"/>
    </location>
    <ligand>
        <name>substrate</name>
    </ligand>
</feature>
<comment type="subcellular location">
    <subcellularLocation>
        <location evidence="1">Cell membrane</location>
        <topology evidence="1">Multi-pass membrane protein</topology>
    </subcellularLocation>
</comment>
<protein>
    <submittedName>
        <fullName evidence="11">Sulfatase</fullName>
    </submittedName>
</protein>
<reference evidence="11 12" key="1">
    <citation type="submission" date="2021-12" db="EMBL/GenBank/DDBJ databases">
        <title>Genome sequencing of bacteria with rrn-lacking chromosome and rrn-plasmid.</title>
        <authorList>
            <person name="Anda M."/>
            <person name="Iwasaki W."/>
        </authorList>
    </citation>
    <scope>NUCLEOTIDE SEQUENCE [LARGE SCALE GENOMIC DNA]</scope>
    <source>
        <strain evidence="11 12">NBRC 15940</strain>
    </source>
</reference>
<accession>A0AAN5AJN0</accession>
<keyword evidence="5 9" id="KW-0472">Membrane</keyword>
<evidence type="ECO:0000313" key="11">
    <source>
        <dbReference type="EMBL" id="GJM61032.1"/>
    </source>
</evidence>
<dbReference type="Proteomes" id="UP001310022">
    <property type="component" value="Unassembled WGS sequence"/>
</dbReference>
<feature type="binding site" evidence="8">
    <location>
        <position position="326"/>
    </location>
    <ligand>
        <name>Mn(2+)</name>
        <dbReference type="ChEBI" id="CHEBI:29035"/>
    </ligand>
</feature>
<dbReference type="CDD" id="cd16015">
    <property type="entry name" value="LTA_synthase"/>
    <property type="match status" value="1"/>
</dbReference>
<evidence type="ECO:0000256" key="8">
    <source>
        <dbReference type="PIRSR" id="PIRSR005091-3"/>
    </source>
</evidence>
<keyword evidence="12" id="KW-1185">Reference proteome</keyword>
<dbReference type="Pfam" id="PF00884">
    <property type="entry name" value="Sulfatase"/>
    <property type="match status" value="1"/>
</dbReference>
<dbReference type="InterPro" id="IPR000917">
    <property type="entry name" value="Sulfatase_N"/>
</dbReference>
<dbReference type="GO" id="GO:0005886">
    <property type="term" value="C:plasma membrane"/>
    <property type="evidence" value="ECO:0007669"/>
    <property type="project" value="UniProtKB-SubCell"/>
</dbReference>
<feature type="domain" description="Sulfatase N-terminal" evidence="10">
    <location>
        <begin position="278"/>
        <end position="552"/>
    </location>
</feature>
<keyword evidence="7" id="KW-0479">Metal-binding</keyword>
<evidence type="ECO:0000256" key="6">
    <source>
        <dbReference type="PIRSR" id="PIRSR005091-1"/>
    </source>
</evidence>
<keyword evidence="2" id="KW-1003">Cell membrane</keyword>
<evidence type="ECO:0000256" key="1">
    <source>
        <dbReference type="ARBA" id="ARBA00004651"/>
    </source>
</evidence>
<dbReference type="PIRSF" id="PIRSF005091">
    <property type="entry name" value="Mmb_sulf_HI1246"/>
    <property type="match status" value="1"/>
</dbReference>
<dbReference type="EMBL" id="BQKE01000001">
    <property type="protein sequence ID" value="GJM61032.1"/>
    <property type="molecule type" value="Genomic_DNA"/>
</dbReference>
<dbReference type="PANTHER" id="PTHR47371:SF3">
    <property type="entry name" value="PHOSPHOGLYCEROL TRANSFERASE I"/>
    <property type="match status" value="1"/>
</dbReference>